<sequence>MDNFTTQQAPGLEGKKERIEIVGRVKSGDNGKCEEWDLQTALLKKFASKGHAEHLSFQLSPRREPFTMRSVVSKQWLTRPFSLNILGSEEDRFETHSGVERLILMSGLREYEPGARILESLIRYCKCKSTFFI</sequence>
<proteinExistence type="predicted"/>
<keyword evidence="2" id="KW-1185">Reference proteome</keyword>
<protein>
    <submittedName>
        <fullName evidence="1">Uncharacterized protein</fullName>
    </submittedName>
</protein>
<reference evidence="2" key="1">
    <citation type="journal article" date="2023" name="Nat. Plants">
        <title>Single-cell RNA sequencing provides a high-resolution roadmap for understanding the multicellular compartmentation of specialized metabolism.</title>
        <authorList>
            <person name="Sun S."/>
            <person name="Shen X."/>
            <person name="Li Y."/>
            <person name="Li Y."/>
            <person name="Wang S."/>
            <person name="Li R."/>
            <person name="Zhang H."/>
            <person name="Shen G."/>
            <person name="Guo B."/>
            <person name="Wei J."/>
            <person name="Xu J."/>
            <person name="St-Pierre B."/>
            <person name="Chen S."/>
            <person name="Sun C."/>
        </authorList>
    </citation>
    <scope>NUCLEOTIDE SEQUENCE [LARGE SCALE GENOMIC DNA]</scope>
</reference>
<dbReference type="Proteomes" id="UP001060085">
    <property type="component" value="Linkage Group LG05"/>
</dbReference>
<name>A0ACC0AWZ3_CATRO</name>
<comment type="caution">
    <text evidence="1">The sequence shown here is derived from an EMBL/GenBank/DDBJ whole genome shotgun (WGS) entry which is preliminary data.</text>
</comment>
<gene>
    <name evidence="1" type="ORF">M9H77_24444</name>
</gene>
<accession>A0ACC0AWZ3</accession>
<dbReference type="EMBL" id="CM044705">
    <property type="protein sequence ID" value="KAI5665121.1"/>
    <property type="molecule type" value="Genomic_DNA"/>
</dbReference>
<evidence type="ECO:0000313" key="1">
    <source>
        <dbReference type="EMBL" id="KAI5665121.1"/>
    </source>
</evidence>
<organism evidence="1 2">
    <name type="scientific">Catharanthus roseus</name>
    <name type="common">Madagascar periwinkle</name>
    <name type="synonym">Vinca rosea</name>
    <dbReference type="NCBI Taxonomy" id="4058"/>
    <lineage>
        <taxon>Eukaryota</taxon>
        <taxon>Viridiplantae</taxon>
        <taxon>Streptophyta</taxon>
        <taxon>Embryophyta</taxon>
        <taxon>Tracheophyta</taxon>
        <taxon>Spermatophyta</taxon>
        <taxon>Magnoliopsida</taxon>
        <taxon>eudicotyledons</taxon>
        <taxon>Gunneridae</taxon>
        <taxon>Pentapetalae</taxon>
        <taxon>asterids</taxon>
        <taxon>lamiids</taxon>
        <taxon>Gentianales</taxon>
        <taxon>Apocynaceae</taxon>
        <taxon>Rauvolfioideae</taxon>
        <taxon>Vinceae</taxon>
        <taxon>Catharanthinae</taxon>
        <taxon>Catharanthus</taxon>
    </lineage>
</organism>
<evidence type="ECO:0000313" key="2">
    <source>
        <dbReference type="Proteomes" id="UP001060085"/>
    </source>
</evidence>